<keyword evidence="3" id="KW-1185">Reference proteome</keyword>
<proteinExistence type="predicted"/>
<gene>
    <name evidence="1" type="ORF">QS748_06470</name>
    <name evidence="2" type="ORF">QS748_14095</name>
</gene>
<accession>A0AA90SMH5</accession>
<organism evidence="1 3">
    <name type="scientific">Candidatus Endonucleibacter bathymodioli</name>
    <dbReference type="NCBI Taxonomy" id="539814"/>
    <lineage>
        <taxon>Bacteria</taxon>
        <taxon>Pseudomonadati</taxon>
        <taxon>Pseudomonadota</taxon>
        <taxon>Gammaproteobacteria</taxon>
        <taxon>Oceanospirillales</taxon>
        <taxon>Endozoicomonadaceae</taxon>
        <taxon>Candidatus Endonucleibacter</taxon>
    </lineage>
</organism>
<dbReference type="AlphaFoldDB" id="A0AA90SMH5"/>
<name>A0AA90SMH5_9GAMM</name>
<evidence type="ECO:0000313" key="3">
    <source>
        <dbReference type="Proteomes" id="UP001178148"/>
    </source>
</evidence>
<protein>
    <submittedName>
        <fullName evidence="1">Uncharacterized protein</fullName>
    </submittedName>
</protein>
<dbReference type="Proteomes" id="UP001178148">
    <property type="component" value="Unassembled WGS sequence"/>
</dbReference>
<dbReference type="EMBL" id="JASXSV010000007">
    <property type="protein sequence ID" value="MDP0588841.1"/>
    <property type="molecule type" value="Genomic_DNA"/>
</dbReference>
<dbReference type="EMBL" id="JASXSV010000036">
    <property type="protein sequence ID" value="MDP0590250.1"/>
    <property type="molecule type" value="Genomic_DNA"/>
</dbReference>
<evidence type="ECO:0000313" key="2">
    <source>
        <dbReference type="EMBL" id="MDP0590250.1"/>
    </source>
</evidence>
<sequence>MPNNDYGQSANMILMSQKYILKTPRYEALSTLFENTVTNFGTTPDSFCIRALDLLRVMRCLYYGSIYDFFPKNIIGIGSGSAFIEKALSCISEVSVKCYDMKGGNSDNFMPVEQAEFPKDIEKCLPDDCSKHISFAGFPQGYLGPILTEYIKRGGEMLCTTA</sequence>
<comment type="caution">
    <text evidence="1">The sequence shown here is derived from an EMBL/GenBank/DDBJ whole genome shotgun (WGS) entry which is preliminary data.</text>
</comment>
<reference evidence="1" key="1">
    <citation type="submission" date="2023-06" db="EMBL/GenBank/DDBJ databases">
        <title>An intranuclear bacterial parasite of deep-sea mussels expresses apoptosis inhibitors acquired from its host.</title>
        <authorList>
            <person name="Gonzalez Porras M.A."/>
        </authorList>
    </citation>
    <scope>NUCLEOTIDE SEQUENCE</scope>
    <source>
        <strain evidence="1">IAP13</strain>
    </source>
</reference>
<evidence type="ECO:0000313" key="1">
    <source>
        <dbReference type="EMBL" id="MDP0588841.1"/>
    </source>
</evidence>